<feature type="compositionally biased region" description="Polar residues" evidence="1">
    <location>
        <begin position="1"/>
        <end position="20"/>
    </location>
</feature>
<keyword evidence="3" id="KW-1185">Reference proteome</keyword>
<proteinExistence type="predicted"/>
<evidence type="ECO:0000256" key="1">
    <source>
        <dbReference type="SAM" id="MobiDB-lite"/>
    </source>
</evidence>
<comment type="caution">
    <text evidence="2">The sequence shown here is derived from an EMBL/GenBank/DDBJ whole genome shotgun (WGS) entry which is preliminary data.</text>
</comment>
<dbReference type="Pfam" id="PF20246">
    <property type="entry name" value="DUF6601"/>
    <property type="match status" value="1"/>
</dbReference>
<dbReference type="InterPro" id="IPR046536">
    <property type="entry name" value="DUF6601"/>
</dbReference>
<feature type="region of interest" description="Disordered" evidence="1">
    <location>
        <begin position="1"/>
        <end position="41"/>
    </location>
</feature>
<dbReference type="PANTHER" id="PTHR34414:SF1">
    <property type="entry name" value="SUBTILISIN-LIKE SERINE PROTEASE"/>
    <property type="match status" value="1"/>
</dbReference>
<protein>
    <submittedName>
        <fullName evidence="2">Uncharacterized protein</fullName>
    </submittedName>
</protein>
<dbReference type="Proteomes" id="UP000827724">
    <property type="component" value="Unassembled WGS sequence"/>
</dbReference>
<organism evidence="2 3">
    <name type="scientific">Trichoderma cornu-damae</name>
    <dbReference type="NCBI Taxonomy" id="654480"/>
    <lineage>
        <taxon>Eukaryota</taxon>
        <taxon>Fungi</taxon>
        <taxon>Dikarya</taxon>
        <taxon>Ascomycota</taxon>
        <taxon>Pezizomycotina</taxon>
        <taxon>Sordariomycetes</taxon>
        <taxon>Hypocreomycetidae</taxon>
        <taxon>Hypocreales</taxon>
        <taxon>Hypocreaceae</taxon>
        <taxon>Trichoderma</taxon>
    </lineage>
</organism>
<dbReference type="OrthoDB" id="5086500at2759"/>
<accession>A0A9P8QJ20</accession>
<name>A0A9P8QJ20_9HYPO</name>
<evidence type="ECO:0000313" key="3">
    <source>
        <dbReference type="Proteomes" id="UP000827724"/>
    </source>
</evidence>
<sequence>MMESRPPTQKSKSVTFSVPLQSRKPPRPESSSPTAVQVPGEDGLLTMEELRRLLPASFRHGQAWIGSPDKRVHRFLMDDLEMDRLTEVLSYFFMLGKASPPRPLHYQLALGLDIFVTERMDTHLLWAKGKIFIKPLPRYMLEPQFWAEYLDCPEDCPNHLDFMLLRASGPARRGRRATLRGPCDHSKLWKCAMGFVYSYIALIAHESDFGIAKSKGLVPEEVDFQGWKAFVSRMLVSGRIYGQMDERFTYGELDLARLNKLFMFRHPIRYVLQWNECHGFFQDHVSLLPSLTIYMAVVLATMQASTVVAKLQENKTLVLVMYGSVCPFPARPGSLSRR</sequence>
<dbReference type="EMBL" id="JAIWOZ010000003">
    <property type="protein sequence ID" value="KAH6607301.1"/>
    <property type="molecule type" value="Genomic_DNA"/>
</dbReference>
<dbReference type="PANTHER" id="PTHR34414">
    <property type="entry name" value="HET DOMAIN-CONTAINING PROTEIN-RELATED"/>
    <property type="match status" value="1"/>
</dbReference>
<evidence type="ECO:0000313" key="2">
    <source>
        <dbReference type="EMBL" id="KAH6607301.1"/>
    </source>
</evidence>
<gene>
    <name evidence="2" type="ORF">Trco_003614</name>
</gene>
<dbReference type="AlphaFoldDB" id="A0A9P8QJ20"/>
<reference evidence="2" key="1">
    <citation type="submission" date="2021-08" db="EMBL/GenBank/DDBJ databases">
        <title>Chromosome-Level Trichoderma cornu-damae using Hi-C Data.</title>
        <authorList>
            <person name="Kim C.S."/>
        </authorList>
    </citation>
    <scope>NUCLEOTIDE SEQUENCE</scope>
    <source>
        <strain evidence="2">KA19-0412C</strain>
    </source>
</reference>